<dbReference type="Proteomes" id="UP000053477">
    <property type="component" value="Unassembled WGS sequence"/>
</dbReference>
<gene>
    <name evidence="1" type="ORF">SCHPADRAFT_885208</name>
</gene>
<dbReference type="EMBL" id="KQ085885">
    <property type="protein sequence ID" value="KLO19595.1"/>
    <property type="molecule type" value="Genomic_DNA"/>
</dbReference>
<evidence type="ECO:0000313" key="1">
    <source>
        <dbReference type="EMBL" id="KLO19595.1"/>
    </source>
</evidence>
<reference evidence="1 2" key="1">
    <citation type="submission" date="2015-04" db="EMBL/GenBank/DDBJ databases">
        <title>Complete genome sequence of Schizopora paradoxa KUC8140, a cosmopolitan wood degrader in East Asia.</title>
        <authorList>
            <consortium name="DOE Joint Genome Institute"/>
            <person name="Min B."/>
            <person name="Park H."/>
            <person name="Jang Y."/>
            <person name="Kim J.-J."/>
            <person name="Kim K.H."/>
            <person name="Pangilinan J."/>
            <person name="Lipzen A."/>
            <person name="Riley R."/>
            <person name="Grigoriev I.V."/>
            <person name="Spatafora J.W."/>
            <person name="Choi I.-G."/>
        </authorList>
    </citation>
    <scope>NUCLEOTIDE SEQUENCE [LARGE SCALE GENOMIC DNA]</scope>
    <source>
        <strain evidence="1 2">KUC8140</strain>
    </source>
</reference>
<accession>A0A0H2S5Q8</accession>
<keyword evidence="2" id="KW-1185">Reference proteome</keyword>
<protein>
    <submittedName>
        <fullName evidence="1">Uncharacterized protein</fullName>
    </submittedName>
</protein>
<organism evidence="1 2">
    <name type="scientific">Schizopora paradoxa</name>
    <dbReference type="NCBI Taxonomy" id="27342"/>
    <lineage>
        <taxon>Eukaryota</taxon>
        <taxon>Fungi</taxon>
        <taxon>Dikarya</taxon>
        <taxon>Basidiomycota</taxon>
        <taxon>Agaricomycotina</taxon>
        <taxon>Agaricomycetes</taxon>
        <taxon>Hymenochaetales</taxon>
        <taxon>Schizoporaceae</taxon>
        <taxon>Schizopora</taxon>
    </lineage>
</organism>
<name>A0A0H2S5Q8_9AGAM</name>
<dbReference type="AlphaFoldDB" id="A0A0H2S5Q8"/>
<sequence>MEELGQIVREQASRPGFNFTIYPDSIHQRDGQEIGDDTRRFTTGYFHFVDGEPCRGRTAPLRRNAVSSPKLATWLSRRHHTHHILRKEARFRHLQNRAKVIFFSKAPILQTIYIDHGLCHTQKTIYGAQPLCSLSTNIDGTWPDLSADGQPPTWNLSASNDAFVKHVKVVDFLKTEEGKIERKRRSLNIEGKRRKVVTQWTRMNSGGSS</sequence>
<dbReference type="InParanoid" id="A0A0H2S5Q8"/>
<proteinExistence type="predicted"/>
<evidence type="ECO:0000313" key="2">
    <source>
        <dbReference type="Proteomes" id="UP000053477"/>
    </source>
</evidence>